<dbReference type="Pfam" id="PF01527">
    <property type="entry name" value="HTH_Tnp_1"/>
    <property type="match status" value="1"/>
</dbReference>
<dbReference type="GO" id="GO:0006313">
    <property type="term" value="P:DNA transposition"/>
    <property type="evidence" value="ECO:0007669"/>
    <property type="project" value="InterPro"/>
</dbReference>
<evidence type="ECO:0000313" key="1">
    <source>
        <dbReference type="EMBL" id="GEP46487.1"/>
    </source>
</evidence>
<name>A0A512MIC6_9BACT</name>
<keyword evidence="2" id="KW-1185">Reference proteome</keyword>
<gene>
    <name evidence="1" type="ORF">BGE01nite_57780</name>
</gene>
<dbReference type="Proteomes" id="UP000321577">
    <property type="component" value="Unassembled WGS sequence"/>
</dbReference>
<dbReference type="OrthoDB" id="196838at2"/>
<reference evidence="1 2" key="1">
    <citation type="submission" date="2019-07" db="EMBL/GenBank/DDBJ databases">
        <title>Whole genome shotgun sequence of Brevifollis gellanilyticus NBRC 108608.</title>
        <authorList>
            <person name="Hosoyama A."/>
            <person name="Uohara A."/>
            <person name="Ohji S."/>
            <person name="Ichikawa N."/>
        </authorList>
    </citation>
    <scope>NUCLEOTIDE SEQUENCE [LARGE SCALE GENOMIC DNA]</scope>
    <source>
        <strain evidence="1 2">NBRC 108608</strain>
    </source>
</reference>
<evidence type="ECO:0000313" key="2">
    <source>
        <dbReference type="Proteomes" id="UP000321577"/>
    </source>
</evidence>
<dbReference type="GO" id="GO:0003677">
    <property type="term" value="F:DNA binding"/>
    <property type="evidence" value="ECO:0007669"/>
    <property type="project" value="InterPro"/>
</dbReference>
<dbReference type="InterPro" id="IPR009057">
    <property type="entry name" value="Homeodomain-like_sf"/>
</dbReference>
<dbReference type="EMBL" id="BKAG01000128">
    <property type="protein sequence ID" value="GEP46487.1"/>
    <property type="molecule type" value="Genomic_DNA"/>
</dbReference>
<sequence length="113" mass="12439">MRTVIRKRYSNDFRDQAIELVALGRPVPEVAEELGISTTVLYRWTQSQRGAGGASASTQLGGVVQRAGGELDEAAELRRLRKENNRLLMENDILKKAAVILGTLPQPQAKPAR</sequence>
<comment type="caution">
    <text evidence="1">The sequence shown here is derived from an EMBL/GenBank/DDBJ whole genome shotgun (WGS) entry which is preliminary data.</text>
</comment>
<dbReference type="GO" id="GO:0004803">
    <property type="term" value="F:transposase activity"/>
    <property type="evidence" value="ECO:0007669"/>
    <property type="project" value="InterPro"/>
</dbReference>
<dbReference type="Gene3D" id="1.10.10.60">
    <property type="entry name" value="Homeodomain-like"/>
    <property type="match status" value="1"/>
</dbReference>
<protein>
    <submittedName>
        <fullName evidence="1">Transposase</fullName>
    </submittedName>
</protein>
<dbReference type="SUPFAM" id="SSF46689">
    <property type="entry name" value="Homeodomain-like"/>
    <property type="match status" value="1"/>
</dbReference>
<dbReference type="AlphaFoldDB" id="A0A512MIC6"/>
<dbReference type="InterPro" id="IPR002514">
    <property type="entry name" value="Transposase_8"/>
</dbReference>
<proteinExistence type="predicted"/>
<organism evidence="1 2">
    <name type="scientific">Brevifollis gellanilyticus</name>
    <dbReference type="NCBI Taxonomy" id="748831"/>
    <lineage>
        <taxon>Bacteria</taxon>
        <taxon>Pseudomonadati</taxon>
        <taxon>Verrucomicrobiota</taxon>
        <taxon>Verrucomicrobiia</taxon>
        <taxon>Verrucomicrobiales</taxon>
        <taxon>Verrucomicrobiaceae</taxon>
    </lineage>
</organism>
<accession>A0A512MIC6</accession>